<dbReference type="GO" id="GO:0003964">
    <property type="term" value="F:RNA-directed DNA polymerase activity"/>
    <property type="evidence" value="ECO:0007669"/>
    <property type="project" value="UniProtKB-KW"/>
</dbReference>
<gene>
    <name evidence="2" type="ORF">llap_8581</name>
</gene>
<dbReference type="InterPro" id="IPR000477">
    <property type="entry name" value="RT_dom"/>
</dbReference>
<dbReference type="Proteomes" id="UP000233556">
    <property type="component" value="Unassembled WGS sequence"/>
</dbReference>
<proteinExistence type="predicted"/>
<keyword evidence="2" id="KW-0548">Nucleotidyltransferase</keyword>
<protein>
    <submittedName>
        <fullName evidence="2">Rna-directed dna polymerase from mobile element jockey-like</fullName>
    </submittedName>
</protein>
<evidence type="ECO:0000313" key="2">
    <source>
        <dbReference type="EMBL" id="PKU41111.1"/>
    </source>
</evidence>
<reference evidence="3" key="1">
    <citation type="submission" date="2017-11" db="EMBL/GenBank/DDBJ databases">
        <authorList>
            <person name="Lima N.C."/>
            <person name="Parody-Merino A.M."/>
            <person name="Battley P.F."/>
            <person name="Fidler A.E."/>
            <person name="Prosdocimi F."/>
        </authorList>
    </citation>
    <scope>NUCLEOTIDE SEQUENCE [LARGE SCALE GENOMIC DNA]</scope>
</reference>
<reference evidence="3" key="2">
    <citation type="submission" date="2017-12" db="EMBL/GenBank/DDBJ databases">
        <title>Genome sequence of the Bar-tailed Godwit (Limosa lapponica baueri).</title>
        <authorList>
            <person name="Lima N.C.B."/>
            <person name="Parody-Merino A.M."/>
            <person name="Battley P.F."/>
            <person name="Fidler A.E."/>
            <person name="Prosdocimi F."/>
        </authorList>
    </citation>
    <scope>NUCLEOTIDE SEQUENCE [LARGE SCALE GENOMIC DNA]</scope>
</reference>
<feature type="domain" description="Reverse transcriptase" evidence="1">
    <location>
        <begin position="52"/>
        <end position="169"/>
    </location>
</feature>
<keyword evidence="2" id="KW-0808">Transferase</keyword>
<dbReference type="Pfam" id="PF00078">
    <property type="entry name" value="RVT_1"/>
    <property type="match status" value="1"/>
</dbReference>
<sequence length="193" mass="22130">MGLDGIHPRVLRELARELTKPLSIIYQQSWSTGEVPDDWRVANVTPIYKKVRNEDLGNYRSVSLTSVPGKIMERIILSELSQQVQGSQGIRASQHGYMKGTSCLTNLISFYDHVTLHDLGKVVDVVYLDFCKAFDIIPHSVLLRKLANYGADKCTLHWFQTIFPVWYGKQKRKGIIIQTKMGYSDRQMKKRSL</sequence>
<organism evidence="2 3">
    <name type="scientific">Limosa lapponica baueri</name>
    <dbReference type="NCBI Taxonomy" id="1758121"/>
    <lineage>
        <taxon>Eukaryota</taxon>
        <taxon>Metazoa</taxon>
        <taxon>Chordata</taxon>
        <taxon>Craniata</taxon>
        <taxon>Vertebrata</taxon>
        <taxon>Euteleostomi</taxon>
        <taxon>Archelosauria</taxon>
        <taxon>Archosauria</taxon>
        <taxon>Dinosauria</taxon>
        <taxon>Saurischia</taxon>
        <taxon>Theropoda</taxon>
        <taxon>Coelurosauria</taxon>
        <taxon>Aves</taxon>
        <taxon>Neognathae</taxon>
        <taxon>Neoaves</taxon>
        <taxon>Charadriiformes</taxon>
        <taxon>Scolopacidae</taxon>
        <taxon>Limosa</taxon>
    </lineage>
</organism>
<keyword evidence="3" id="KW-1185">Reference proteome</keyword>
<evidence type="ECO:0000259" key="1">
    <source>
        <dbReference type="Pfam" id="PF00078"/>
    </source>
</evidence>
<name>A0A2I0U517_LIMLA</name>
<dbReference type="AlphaFoldDB" id="A0A2I0U517"/>
<accession>A0A2I0U517</accession>
<dbReference type="EMBL" id="KZ506164">
    <property type="protein sequence ID" value="PKU41111.1"/>
    <property type="molecule type" value="Genomic_DNA"/>
</dbReference>
<keyword evidence="2" id="KW-0695">RNA-directed DNA polymerase</keyword>
<dbReference type="OrthoDB" id="416454at2759"/>
<evidence type="ECO:0000313" key="3">
    <source>
        <dbReference type="Proteomes" id="UP000233556"/>
    </source>
</evidence>
<dbReference type="PANTHER" id="PTHR33332">
    <property type="entry name" value="REVERSE TRANSCRIPTASE DOMAIN-CONTAINING PROTEIN"/>
    <property type="match status" value="1"/>
</dbReference>